<dbReference type="InterPro" id="IPR010308">
    <property type="entry name" value="TRP_C"/>
</dbReference>
<feature type="compositionally biased region" description="Polar residues" evidence="2">
    <location>
        <begin position="758"/>
        <end position="770"/>
    </location>
</feature>
<feature type="region of interest" description="Disordered" evidence="2">
    <location>
        <begin position="1084"/>
        <end position="1156"/>
    </location>
</feature>
<dbReference type="PANTHER" id="PTHR31145:SF6">
    <property type="entry name" value="INTEGRAL MEMBRANE PROTEIN (AFU_ORTHOLOGUE AFUA_7G01610)"/>
    <property type="match status" value="1"/>
</dbReference>
<feature type="domain" description="MD-2-related lipid-recognition" evidence="5">
    <location>
        <begin position="30"/>
        <end position="150"/>
    </location>
</feature>
<keyword evidence="1" id="KW-0147">Chitin-binding</keyword>
<evidence type="ECO:0000256" key="2">
    <source>
        <dbReference type="SAM" id="MobiDB-lite"/>
    </source>
</evidence>
<reference evidence="6" key="1">
    <citation type="submission" date="2021-06" db="EMBL/GenBank/DDBJ databases">
        <authorList>
            <person name="Kallberg Y."/>
            <person name="Tangrot J."/>
            <person name="Rosling A."/>
        </authorList>
    </citation>
    <scope>NUCLEOTIDE SEQUENCE</scope>
    <source>
        <strain evidence="6">FL130A</strain>
    </source>
</reference>
<dbReference type="SMART" id="SM00737">
    <property type="entry name" value="ML"/>
    <property type="match status" value="1"/>
</dbReference>
<keyword evidence="3" id="KW-0812">Transmembrane</keyword>
<feature type="transmembrane region" description="Helical" evidence="3">
    <location>
        <begin position="406"/>
        <end position="429"/>
    </location>
</feature>
<dbReference type="GO" id="GO:0016020">
    <property type="term" value="C:membrane"/>
    <property type="evidence" value="ECO:0007669"/>
    <property type="project" value="TreeGrafter"/>
</dbReference>
<dbReference type="GO" id="GO:0008061">
    <property type="term" value="F:chitin binding"/>
    <property type="evidence" value="ECO:0007669"/>
    <property type="project" value="UniProtKB-KW"/>
</dbReference>
<feature type="compositionally biased region" description="Polar residues" evidence="2">
    <location>
        <begin position="836"/>
        <end position="862"/>
    </location>
</feature>
<feature type="transmembrane region" description="Helical" evidence="3">
    <location>
        <begin position="450"/>
        <end position="476"/>
    </location>
</feature>
<evidence type="ECO:0000313" key="6">
    <source>
        <dbReference type="EMBL" id="CAG8668731.1"/>
    </source>
</evidence>
<feature type="transmembrane region" description="Helical" evidence="3">
    <location>
        <begin position="482"/>
        <end position="507"/>
    </location>
</feature>
<dbReference type="Proteomes" id="UP000789508">
    <property type="component" value="Unassembled WGS sequence"/>
</dbReference>
<feature type="compositionally biased region" description="Low complexity" evidence="2">
    <location>
        <begin position="884"/>
        <end position="894"/>
    </location>
</feature>
<protein>
    <submittedName>
        <fullName evidence="6">8140_t:CDS:1</fullName>
    </submittedName>
</protein>
<dbReference type="Pfam" id="PF06011">
    <property type="entry name" value="TRP"/>
    <property type="match status" value="1"/>
</dbReference>
<feature type="compositionally biased region" description="Basic and acidic residues" evidence="2">
    <location>
        <begin position="1107"/>
        <end position="1120"/>
    </location>
</feature>
<dbReference type="Pfam" id="PF02221">
    <property type="entry name" value="E1_DerP2_DerF2"/>
    <property type="match status" value="1"/>
</dbReference>
<keyword evidence="4" id="KW-0732">Signal</keyword>
<keyword evidence="7" id="KW-1185">Reference proteome</keyword>
<dbReference type="GO" id="GO:0055085">
    <property type="term" value="P:transmembrane transport"/>
    <property type="evidence" value="ECO:0007669"/>
    <property type="project" value="TreeGrafter"/>
</dbReference>
<feature type="transmembrane region" description="Helical" evidence="3">
    <location>
        <begin position="538"/>
        <end position="556"/>
    </location>
</feature>
<dbReference type="PANTHER" id="PTHR31145">
    <property type="entry name" value="INTEGRAL MEMBRANE PROTEIN (AFU_ORTHOLOGUE AFUA_7G01610)"/>
    <property type="match status" value="1"/>
</dbReference>
<feature type="transmembrane region" description="Helical" evidence="3">
    <location>
        <begin position="625"/>
        <end position="646"/>
    </location>
</feature>
<dbReference type="EMBL" id="CAJVPS010012059">
    <property type="protein sequence ID" value="CAG8668731.1"/>
    <property type="molecule type" value="Genomic_DNA"/>
</dbReference>
<gene>
    <name evidence="6" type="ORF">ALEPTO_LOCUS10530</name>
</gene>
<evidence type="ECO:0000256" key="4">
    <source>
        <dbReference type="SAM" id="SignalP"/>
    </source>
</evidence>
<keyword evidence="3" id="KW-0472">Membrane</keyword>
<evidence type="ECO:0000256" key="1">
    <source>
        <dbReference type="ARBA" id="ARBA00022669"/>
    </source>
</evidence>
<keyword evidence="3" id="KW-1133">Transmembrane helix</keyword>
<evidence type="ECO:0000259" key="5">
    <source>
        <dbReference type="SMART" id="SM00737"/>
    </source>
</evidence>
<dbReference type="PROSITE" id="PS00026">
    <property type="entry name" value="CHIT_BIND_I_1"/>
    <property type="match status" value="1"/>
</dbReference>
<dbReference type="OrthoDB" id="2115177at2759"/>
<feature type="region of interest" description="Disordered" evidence="2">
    <location>
        <begin position="751"/>
        <end position="791"/>
    </location>
</feature>
<name>A0A9N9EC64_9GLOM</name>
<feature type="transmembrane region" description="Helical" evidence="3">
    <location>
        <begin position="597"/>
        <end position="619"/>
    </location>
</feature>
<feature type="region of interest" description="Disordered" evidence="2">
    <location>
        <begin position="836"/>
        <end position="915"/>
    </location>
</feature>
<dbReference type="SUPFAM" id="SSF57016">
    <property type="entry name" value="Plant lectins/antimicrobial peptides"/>
    <property type="match status" value="1"/>
</dbReference>
<feature type="non-terminal residue" evidence="6">
    <location>
        <position position="1156"/>
    </location>
</feature>
<dbReference type="InterPro" id="IPR018371">
    <property type="entry name" value="Chitin-binding_1_CS"/>
</dbReference>
<organism evidence="6 7">
    <name type="scientific">Ambispora leptoticha</name>
    <dbReference type="NCBI Taxonomy" id="144679"/>
    <lineage>
        <taxon>Eukaryota</taxon>
        <taxon>Fungi</taxon>
        <taxon>Fungi incertae sedis</taxon>
        <taxon>Mucoromycota</taxon>
        <taxon>Glomeromycotina</taxon>
        <taxon>Glomeromycetes</taxon>
        <taxon>Archaeosporales</taxon>
        <taxon>Ambisporaceae</taxon>
        <taxon>Ambispora</taxon>
    </lineage>
</organism>
<proteinExistence type="predicted"/>
<dbReference type="InterPro" id="IPR036861">
    <property type="entry name" value="Endochitinase-like_sf"/>
</dbReference>
<comment type="caution">
    <text evidence="6">The sequence shown here is derived from an EMBL/GenBank/DDBJ whole genome shotgun (WGS) entry which is preliminary data.</text>
</comment>
<dbReference type="InterPro" id="IPR040241">
    <property type="entry name" value="TRP_Flc/Pkd2-like"/>
</dbReference>
<feature type="transmembrane region" description="Helical" evidence="3">
    <location>
        <begin position="562"/>
        <end position="585"/>
    </location>
</feature>
<feature type="chain" id="PRO_5040286142" evidence="4">
    <location>
        <begin position="26"/>
        <end position="1156"/>
    </location>
</feature>
<feature type="signal peptide" evidence="4">
    <location>
        <begin position="1"/>
        <end position="25"/>
    </location>
</feature>
<accession>A0A9N9EC64</accession>
<dbReference type="Gene3D" id="3.30.60.10">
    <property type="entry name" value="Endochitinase-like"/>
    <property type="match status" value="1"/>
</dbReference>
<dbReference type="AlphaFoldDB" id="A0A9N9EC64"/>
<sequence>MSKLNVLIVLLAVFVLAISPIFTSGTLVPFDSCASSDATYNVSKVDSVFDPSSNTLNFTITGYSSTKIAGYNSQFNATAFITTSVLNTKINNIKENLCASIDGNCPFGPGLVVIRKSIQLGQQIPLSTLTTTFKALDENIGQVTCLTFDISPQYQYFRPIFTYIPVSITAFTLFVNVLASFFNPTKFSTNIFEISSYYGLDPQGYRLRAPSVFDVIFYTQFAVSTAELGLNYPGYYQPFMSHFGWASLVFNHSTLINFSNGARPFLDDNAEPMFVDDALLSNATNNLTATPTPKNQKRNMIFHDIKKRQGNPQCSSSNPCPSGQCCSPAGFCGTGPSYCDNTVTTVTSTRTYLPTATDSTSPSATYLPDNFKVYDNTSSIMEKFKGMGNYAVMVGIAPQDIFLETIILALIIIAIVALISAIIWGIWGLMKNKSQNKPLGSSDQDQGLSFLLGNMLRFFLLFYFPMLSTAFYQLIIYQYVPWYAIAIAAVVIIACVVVPIVVTVLIYRVSPPVYLLNDLSYRLKYGPLYNTLKERGPMFFIIFLIYNFIRGVIVGAGQESGLTQAVVLMILELTLVIILISRLPFLEGTRNNQINVILGIIRTFISGFLLLFIGSLGISGVSQQIVGYIIIFFHGLAYTIFTLYTMKNLFGLIFRWCGFDGNSLSDSNDNNRSSTLRGSIGAAGGIRELKSRMGFYNNSNYYSERDNGNGPNKESINGGSILKAYRGSYMPPATTGGTGAARLDSFPSVNDDYENYTDESSGTPTGTSYADPNLLISAYPGGGDQYRQPPSRTTVIRNVNTARAQGSIGSSLGFEERGYTSSDPNISLAYRDATNPYLNNMNSDPIQAPSTDTRNQPGNQNSNDDDLFHARNDSAGSGQLGGPSTNNTSINSSNYDQLRAGMTPSPAEPPQRFLGNIPETRLASDESSNNLGGFLFSGVRKLFKKNKKKKGPKDTPSFWVKRTGTARTTASITDSELERAVQATQGRGKLIVLNPDPAGHSEFGDSVVDLTTSSMVGGATSGDGGNASNIINPVATTTTNTNNINDQITTTSTSLSESRNLTGFGAGNISSSLTPLQIQQISQQRISEEDEESKSSVYSIFEGSENGSDKFAKQLARDSTTDIEESGGVDGGSIEGNDDGGSSPMDLVLRKLRDSK</sequence>
<evidence type="ECO:0000256" key="3">
    <source>
        <dbReference type="SAM" id="Phobius"/>
    </source>
</evidence>
<dbReference type="InterPro" id="IPR003172">
    <property type="entry name" value="ML_dom"/>
</dbReference>
<evidence type="ECO:0000313" key="7">
    <source>
        <dbReference type="Proteomes" id="UP000789508"/>
    </source>
</evidence>